<evidence type="ECO:0000259" key="1">
    <source>
        <dbReference type="Pfam" id="PF12770"/>
    </source>
</evidence>
<accession>A0A2T0K357</accession>
<keyword evidence="3" id="KW-1185">Reference proteome</keyword>
<dbReference type="Proteomes" id="UP000239415">
    <property type="component" value="Unassembled WGS sequence"/>
</dbReference>
<dbReference type="EMBL" id="PVMZ01000016">
    <property type="protein sequence ID" value="PRX17265.1"/>
    <property type="molecule type" value="Genomic_DNA"/>
</dbReference>
<dbReference type="AlphaFoldDB" id="A0A2T0K357"/>
<gene>
    <name evidence="2" type="ORF">CLV67_11641</name>
</gene>
<feature type="domain" description="CHAT" evidence="1">
    <location>
        <begin position="581"/>
        <end position="900"/>
    </location>
</feature>
<evidence type="ECO:0000313" key="2">
    <source>
        <dbReference type="EMBL" id="PRX17265.1"/>
    </source>
</evidence>
<name>A0A2T0K357_9ACTN</name>
<dbReference type="Pfam" id="PF12770">
    <property type="entry name" value="CHAT"/>
    <property type="match status" value="1"/>
</dbReference>
<reference evidence="2 3" key="1">
    <citation type="submission" date="2018-03" db="EMBL/GenBank/DDBJ databases">
        <title>Genomic Encyclopedia of Archaeal and Bacterial Type Strains, Phase II (KMG-II): from individual species to whole genera.</title>
        <authorList>
            <person name="Goeker M."/>
        </authorList>
    </citation>
    <scope>NUCLEOTIDE SEQUENCE [LARGE SCALE GENOMIC DNA]</scope>
    <source>
        <strain evidence="2 3">DSM 43146</strain>
    </source>
</reference>
<protein>
    <submittedName>
        <fullName evidence="2">CHAT domain-containing protein</fullName>
    </submittedName>
</protein>
<dbReference type="InterPro" id="IPR024983">
    <property type="entry name" value="CHAT_dom"/>
</dbReference>
<sequence>MRTEDRVSDQDEVIARYAAIASAVAGHGDLDDALSEFERLPETTPGRAQLAAGLVEAVFKTGTIPGPLRARALPGLLAAADADPPEAPGWPRTRTGAEVLMIVQAAAESRVADPRASLERLEKLAAENPGDPGLHTLFASARTALRLAVAAQQGDIGAVNRMRTEVADFVAGLPPELAHLPEAEALTRMTGMIAEQRYDPAAIQDTIANLPPGGAVRAAFDEVSADLPAVAALMREDSPQLTDGQLAAFAAHAEQPGLSPGYRALLHSQAGLAALRGGRETDAGRIALGLGHLRQALKNAGPDDPQSVFHLGVLATALIRRYETGGTRDDLREAAGLVNEARERAGGPDHPEWQLISEMSGQIGQLLGDRPDSYREALAGLRGTVWKVLVQPDLASATVAVRSAGDEAIAVARQCLTAGDPAAAITALDAGRGLALFSATADGSITDRLAEAGQTALAERWRAAAATGDPAALSSELRRAVMTALTTSSLLDPPHYAEIQQALTHLDADALVYLVPGEKVRPGHAVIAPASGPPSYLTLTSLSFDAIPQLDEYLSALAQRDLGPADEPAGSDGLTARLAEIGRWAWDAGMRQLIETYLPRMPGRTGRPPRIVLIPMGDLSRIPWQAARGPDGRYAVESIAISQAASARMLVRSATLPAVPLTPTGLIVGDPESPPQAGAGPLPAARLEAYAIRQVFYPGARYLGRRPDESVSRSGRGTADEVRAWLTTPGPLTGGVLHLACHGFVRTGGARASAYLQLAAGSAGNDQGLLTAEELVALLSGVPERGLGLVVLAACQTGLSLSGFDEAYSLGTAFLAGGARTVLSSQWNVPDSATSALMFMVHRNLRVNGLPSWAALREAQLWMLDPHREIPADMPAALRARLDGVDFGVVAAWAAFVHGGQ</sequence>
<dbReference type="OrthoDB" id="4149784at2"/>
<comment type="caution">
    <text evidence="2">The sequence shown here is derived from an EMBL/GenBank/DDBJ whole genome shotgun (WGS) entry which is preliminary data.</text>
</comment>
<proteinExistence type="predicted"/>
<evidence type="ECO:0000313" key="3">
    <source>
        <dbReference type="Proteomes" id="UP000239415"/>
    </source>
</evidence>
<organism evidence="2 3">
    <name type="scientific">Actinoplanes italicus</name>
    <dbReference type="NCBI Taxonomy" id="113567"/>
    <lineage>
        <taxon>Bacteria</taxon>
        <taxon>Bacillati</taxon>
        <taxon>Actinomycetota</taxon>
        <taxon>Actinomycetes</taxon>
        <taxon>Micromonosporales</taxon>
        <taxon>Micromonosporaceae</taxon>
        <taxon>Actinoplanes</taxon>
    </lineage>
</organism>